<evidence type="ECO:0000313" key="2">
    <source>
        <dbReference type="EMBL" id="TXF12404.1"/>
    </source>
</evidence>
<dbReference type="InParanoid" id="A0A5C7EJQ8"/>
<name>A0A5C7EJQ8_9PROT</name>
<dbReference type="Proteomes" id="UP000321201">
    <property type="component" value="Unassembled WGS sequence"/>
</dbReference>
<evidence type="ECO:0000313" key="3">
    <source>
        <dbReference type="Proteomes" id="UP000321201"/>
    </source>
</evidence>
<organism evidence="2 3">
    <name type="scientific">Pelomicrobium methylotrophicum</name>
    <dbReference type="NCBI Taxonomy" id="2602750"/>
    <lineage>
        <taxon>Bacteria</taxon>
        <taxon>Pseudomonadati</taxon>
        <taxon>Pseudomonadota</taxon>
        <taxon>Hydrogenophilia</taxon>
        <taxon>Hydrogenophilia incertae sedis</taxon>
        <taxon>Pelomicrobium</taxon>
    </lineage>
</organism>
<protein>
    <submittedName>
        <fullName evidence="2">Uncharacterized protein</fullName>
    </submittedName>
</protein>
<accession>A0A5C7EJQ8</accession>
<dbReference type="AlphaFoldDB" id="A0A5C7EJQ8"/>
<dbReference type="EMBL" id="VPFL01000006">
    <property type="protein sequence ID" value="TXF12404.1"/>
    <property type="molecule type" value="Genomic_DNA"/>
</dbReference>
<keyword evidence="3" id="KW-1185">Reference proteome</keyword>
<comment type="caution">
    <text evidence="2">The sequence shown here is derived from an EMBL/GenBank/DDBJ whole genome shotgun (WGS) entry which is preliminary data.</text>
</comment>
<evidence type="ECO:0000256" key="1">
    <source>
        <dbReference type="SAM" id="MobiDB-lite"/>
    </source>
</evidence>
<sequence length="82" mass="9015">MSEDRDDPPDRSAPAKTYPFPYSRTNPPATPGGFKDLGVTPLARQLGLTVEQTNGHWCSRCQGIWFGYTLEAECPVCGNRKG</sequence>
<gene>
    <name evidence="2" type="ORF">FR698_05965</name>
</gene>
<proteinExistence type="predicted"/>
<reference evidence="2 3" key="1">
    <citation type="submission" date="2019-08" db="EMBL/GenBank/DDBJ databases">
        <title>Pelomicrobium methylotrophicum gen. nov., sp. nov. a moderately thermophilic, facultatively anaerobic, lithoautotrophic and methylotrophic bacterium isolated from a terrestrial mud volcano.</title>
        <authorList>
            <person name="Slobodkina G.B."/>
            <person name="Merkel A.Y."/>
            <person name="Slobodkin A.I."/>
        </authorList>
    </citation>
    <scope>NUCLEOTIDE SEQUENCE [LARGE SCALE GENOMIC DNA]</scope>
    <source>
        <strain evidence="2 3">SM250</strain>
    </source>
</reference>
<dbReference type="RefSeq" id="WP_147799272.1">
    <property type="nucleotide sequence ID" value="NZ_VPFL01000006.1"/>
</dbReference>
<dbReference type="OrthoDB" id="7064376at2"/>
<feature type="region of interest" description="Disordered" evidence="1">
    <location>
        <begin position="1"/>
        <end position="36"/>
    </location>
</feature>